<organism evidence="1 2">
    <name type="scientific">Miscanthus lutarioriparius</name>
    <dbReference type="NCBI Taxonomy" id="422564"/>
    <lineage>
        <taxon>Eukaryota</taxon>
        <taxon>Viridiplantae</taxon>
        <taxon>Streptophyta</taxon>
        <taxon>Embryophyta</taxon>
        <taxon>Tracheophyta</taxon>
        <taxon>Spermatophyta</taxon>
        <taxon>Magnoliopsida</taxon>
        <taxon>Liliopsida</taxon>
        <taxon>Poales</taxon>
        <taxon>Poaceae</taxon>
        <taxon>PACMAD clade</taxon>
        <taxon>Panicoideae</taxon>
        <taxon>Andropogonodae</taxon>
        <taxon>Andropogoneae</taxon>
        <taxon>Saccharinae</taxon>
        <taxon>Miscanthus</taxon>
    </lineage>
</organism>
<evidence type="ECO:0000313" key="1">
    <source>
        <dbReference type="EMBL" id="CAD6337932.1"/>
    </source>
</evidence>
<proteinExistence type="predicted"/>
<evidence type="ECO:0000313" key="2">
    <source>
        <dbReference type="Proteomes" id="UP000604825"/>
    </source>
</evidence>
<keyword evidence="2" id="KW-1185">Reference proteome</keyword>
<name>A0A811S8T5_9POAL</name>
<reference evidence="1" key="1">
    <citation type="submission" date="2020-10" db="EMBL/GenBank/DDBJ databases">
        <authorList>
            <person name="Han B."/>
            <person name="Lu T."/>
            <person name="Zhao Q."/>
            <person name="Huang X."/>
            <person name="Zhao Y."/>
        </authorList>
    </citation>
    <scope>NUCLEOTIDE SEQUENCE</scope>
</reference>
<comment type="caution">
    <text evidence="1">The sequence shown here is derived from an EMBL/GenBank/DDBJ whole genome shotgun (WGS) entry which is preliminary data.</text>
</comment>
<gene>
    <name evidence="1" type="ORF">NCGR_LOCUS62030</name>
</gene>
<dbReference type="AlphaFoldDB" id="A0A811S8T5"/>
<dbReference type="Proteomes" id="UP000604825">
    <property type="component" value="Unassembled WGS sequence"/>
</dbReference>
<dbReference type="EMBL" id="CAJGYO010000018">
    <property type="protein sequence ID" value="CAD6337932.1"/>
    <property type="molecule type" value="Genomic_DNA"/>
</dbReference>
<sequence length="111" mass="12146">MPIGSEAPVDPTAARWECEWPADATSLTSSERADWALSTTEKISVHADGNGTASPLPPGPRQTCYRFSEFLIAICSSGVGKSWLLLQFTYKRFNPCTTSARCNTSDWSQAR</sequence>
<protein>
    <submittedName>
        <fullName evidence="1">Uncharacterized protein</fullName>
    </submittedName>
</protein>
<accession>A0A811S8T5</accession>